<dbReference type="KEGG" id="ica:Intca_1968"/>
<organism evidence="7 8">
    <name type="scientific">Intrasporangium calvum (strain ATCC 23552 / DSM 43043 / JCM 3097 / NBRC 12989 / NCIMB 10167 / NRRL B-3866 / 7 KIP)</name>
    <dbReference type="NCBI Taxonomy" id="710696"/>
    <lineage>
        <taxon>Bacteria</taxon>
        <taxon>Bacillati</taxon>
        <taxon>Actinomycetota</taxon>
        <taxon>Actinomycetes</taxon>
        <taxon>Micrococcales</taxon>
        <taxon>Intrasporangiaceae</taxon>
        <taxon>Intrasporangium</taxon>
    </lineage>
</organism>
<dbReference type="Proteomes" id="UP000008914">
    <property type="component" value="Chromosome"/>
</dbReference>
<dbReference type="GO" id="GO:0000160">
    <property type="term" value="P:phosphorelay signal transduction system"/>
    <property type="evidence" value="ECO:0007669"/>
    <property type="project" value="UniProtKB-KW"/>
</dbReference>
<dbReference type="CDD" id="cd16917">
    <property type="entry name" value="HATPase_UhpB-NarQ-NarX-like"/>
    <property type="match status" value="1"/>
</dbReference>
<proteinExistence type="predicted"/>
<feature type="domain" description="DUF5931" evidence="6">
    <location>
        <begin position="33"/>
        <end position="197"/>
    </location>
</feature>
<feature type="region of interest" description="Disordered" evidence="4">
    <location>
        <begin position="376"/>
        <end position="401"/>
    </location>
</feature>
<evidence type="ECO:0000256" key="3">
    <source>
        <dbReference type="ARBA" id="ARBA00023012"/>
    </source>
</evidence>
<dbReference type="InterPro" id="IPR045975">
    <property type="entry name" value="DUF5931"/>
</dbReference>
<evidence type="ECO:0000259" key="5">
    <source>
        <dbReference type="Pfam" id="PF02518"/>
    </source>
</evidence>
<protein>
    <submittedName>
        <fullName evidence="7">Signal transduction histidine kinase</fullName>
    </submittedName>
</protein>
<sequence length="401" mass="42259">MRTVRIDSLLRTRNRDPAAGAPSGDDAPADEHAVVRGLWRAVDMFRVLALVYAAHSVWLRRDGVAEPALAVVVLGVLTAWTLAQTVRPRRSERAYAVELALGCAAILATRLVDHDWVITAGAKTIPSIWPSAAIVGWAILRGWRGGVLAAGVVAAASFVEVITPTGNTVTNSVFGLLLGGCLGYCVDLARASHVALAEAMHRDAARAERDRLARTVHDGVLQTLAFIHRRGEDLGGEAAALGAMAAEQERILRALVSHAGVDAVSHALTGDVDLRSLLRHVQHDAAHLVAPAEPVLLPRRVGHEVVAAVEAALDNVRKHAGPGAEAWVLLDEDGSEVAVTIRDSGRGLAPGRLEEAREEGRLGVASSITSRLEDLGGSATVRTGPTGGTTVELRIPSAGRR</sequence>
<evidence type="ECO:0000313" key="8">
    <source>
        <dbReference type="Proteomes" id="UP000008914"/>
    </source>
</evidence>
<keyword evidence="3" id="KW-0902">Two-component regulatory system</keyword>
<accession>E6SBX0</accession>
<dbReference type="PANTHER" id="PTHR24421">
    <property type="entry name" value="NITRATE/NITRITE SENSOR PROTEIN NARX-RELATED"/>
    <property type="match status" value="1"/>
</dbReference>
<dbReference type="InterPro" id="IPR036890">
    <property type="entry name" value="HATPase_C_sf"/>
</dbReference>
<dbReference type="HOGENOM" id="CLU_042141_0_0_11"/>
<keyword evidence="2 7" id="KW-0418">Kinase</keyword>
<evidence type="ECO:0000259" key="6">
    <source>
        <dbReference type="Pfam" id="PF19354"/>
    </source>
</evidence>
<feature type="domain" description="Histidine kinase/HSP90-like ATPase" evidence="5">
    <location>
        <begin position="307"/>
        <end position="397"/>
    </location>
</feature>
<dbReference type="OrthoDB" id="5181554at2"/>
<evidence type="ECO:0000256" key="2">
    <source>
        <dbReference type="ARBA" id="ARBA00022777"/>
    </source>
</evidence>
<dbReference type="eggNOG" id="COG4585">
    <property type="taxonomic scope" value="Bacteria"/>
</dbReference>
<dbReference type="Pfam" id="PF19354">
    <property type="entry name" value="DUF5931"/>
    <property type="match status" value="1"/>
</dbReference>
<dbReference type="AlphaFoldDB" id="E6SBX0"/>
<evidence type="ECO:0000313" key="7">
    <source>
        <dbReference type="EMBL" id="ADU48479.1"/>
    </source>
</evidence>
<dbReference type="InterPro" id="IPR050482">
    <property type="entry name" value="Sensor_HK_TwoCompSys"/>
</dbReference>
<dbReference type="Gene3D" id="3.30.565.10">
    <property type="entry name" value="Histidine kinase-like ATPase, C-terminal domain"/>
    <property type="match status" value="1"/>
</dbReference>
<gene>
    <name evidence="7" type="ordered locus">Intca_1968</name>
</gene>
<dbReference type="SUPFAM" id="SSF55874">
    <property type="entry name" value="ATPase domain of HSP90 chaperone/DNA topoisomerase II/histidine kinase"/>
    <property type="match status" value="1"/>
</dbReference>
<dbReference type="GO" id="GO:0016301">
    <property type="term" value="F:kinase activity"/>
    <property type="evidence" value="ECO:0007669"/>
    <property type="project" value="UniProtKB-KW"/>
</dbReference>
<dbReference type="InterPro" id="IPR003594">
    <property type="entry name" value="HATPase_dom"/>
</dbReference>
<dbReference type="EMBL" id="CP002343">
    <property type="protein sequence ID" value="ADU48479.1"/>
    <property type="molecule type" value="Genomic_DNA"/>
</dbReference>
<dbReference type="PANTHER" id="PTHR24421:SF61">
    <property type="entry name" value="OXYGEN SENSOR HISTIDINE KINASE NREB"/>
    <property type="match status" value="1"/>
</dbReference>
<name>E6SBX0_INTC7</name>
<dbReference type="STRING" id="710696.Intca_1968"/>
<dbReference type="NCBIfam" id="NF047322">
    <property type="entry name" value="HK_morpho_MacS"/>
    <property type="match status" value="1"/>
</dbReference>
<dbReference type="Pfam" id="PF02518">
    <property type="entry name" value="HATPase_c"/>
    <property type="match status" value="1"/>
</dbReference>
<reference evidence="7 8" key="1">
    <citation type="journal article" date="2010" name="Stand. Genomic Sci.">
        <title>Complete genome sequence of Intrasporangium calvum type strain (7 KIP).</title>
        <authorList>
            <person name="Del Rio T.G."/>
            <person name="Chertkov O."/>
            <person name="Yasawong M."/>
            <person name="Lucas S."/>
            <person name="Deshpande S."/>
            <person name="Cheng J.F."/>
            <person name="Detter C."/>
            <person name="Tapia R."/>
            <person name="Han C."/>
            <person name="Goodwin L."/>
            <person name="Pitluck S."/>
            <person name="Liolios K."/>
            <person name="Ivanova N."/>
            <person name="Mavromatis K."/>
            <person name="Pati A."/>
            <person name="Chen A."/>
            <person name="Palaniappan K."/>
            <person name="Land M."/>
            <person name="Hauser L."/>
            <person name="Chang Y.J."/>
            <person name="Jeffries C.D."/>
            <person name="Rohde M."/>
            <person name="Pukall R."/>
            <person name="Sikorski J."/>
            <person name="Goker M."/>
            <person name="Woyke T."/>
            <person name="Bristow J."/>
            <person name="Eisen J.A."/>
            <person name="Markowitz V."/>
            <person name="Hugenholtz P."/>
            <person name="Kyrpides N.C."/>
            <person name="Klenk H.P."/>
            <person name="Lapidus A."/>
        </authorList>
    </citation>
    <scope>NUCLEOTIDE SEQUENCE [LARGE SCALE GENOMIC DNA]</scope>
    <source>
        <strain evidence="8">ATCC 23552 / DSM 43043 / JCM 3097 / NBRC 12989 / 7 KIP</strain>
    </source>
</reference>
<dbReference type="RefSeq" id="WP_013492794.1">
    <property type="nucleotide sequence ID" value="NC_014830.1"/>
</dbReference>
<evidence type="ECO:0000256" key="1">
    <source>
        <dbReference type="ARBA" id="ARBA00022679"/>
    </source>
</evidence>
<keyword evidence="1" id="KW-0808">Transferase</keyword>
<evidence type="ECO:0000256" key="4">
    <source>
        <dbReference type="SAM" id="MobiDB-lite"/>
    </source>
</evidence>
<keyword evidence="8" id="KW-1185">Reference proteome</keyword>